<dbReference type="SUPFAM" id="SSF53474">
    <property type="entry name" value="alpha/beta-Hydrolases"/>
    <property type="match status" value="1"/>
</dbReference>
<dbReference type="Gene3D" id="3.40.50.1820">
    <property type="entry name" value="alpha/beta hydrolase"/>
    <property type="match status" value="1"/>
</dbReference>
<dbReference type="RefSeq" id="WP_131345382.1">
    <property type="nucleotide sequence ID" value="NZ_SJJZ01000004.1"/>
</dbReference>
<feature type="domain" description="AB hydrolase-1" evidence="1">
    <location>
        <begin position="21"/>
        <end position="249"/>
    </location>
</feature>
<dbReference type="PRINTS" id="PR00111">
    <property type="entry name" value="ABHYDROLASE"/>
</dbReference>
<organism evidence="2 3">
    <name type="scientific">Kribbella soli</name>
    <dbReference type="NCBI Taxonomy" id="1124743"/>
    <lineage>
        <taxon>Bacteria</taxon>
        <taxon>Bacillati</taxon>
        <taxon>Actinomycetota</taxon>
        <taxon>Actinomycetes</taxon>
        <taxon>Propionibacteriales</taxon>
        <taxon>Kribbellaceae</taxon>
        <taxon>Kribbella</taxon>
    </lineage>
</organism>
<protein>
    <submittedName>
        <fullName evidence="2">Alpha/beta fold hydrolase</fullName>
    </submittedName>
</protein>
<accession>A0A4R0H1Q8</accession>
<sequence length="257" mass="27411">MLTLPDHRTGLLQRGTSGPAVVLLHSLGLDKLMWDPILDQLAVGRRVFAYDLRGHGEAAGSPRPFTLHDTARDLIAVLDELELVTAHVVGLSYGGAIAQTAAIESPGRFASMSLLATTDRAFPDVFERRAVSAESDGMRTQVDETMTRWFTPAALADNTLGVQYARGSVLAMDPADWAAAWRSMKELDAQGKLAHFPAPVLVVAGGADVSGPTAVLRQLAEGIAGASFRELPGVPHMQTLEHPEEVAAVLDEFLPTA</sequence>
<evidence type="ECO:0000313" key="3">
    <source>
        <dbReference type="Proteomes" id="UP000292346"/>
    </source>
</evidence>
<keyword evidence="2" id="KW-0378">Hydrolase</keyword>
<dbReference type="GO" id="GO:0016787">
    <property type="term" value="F:hydrolase activity"/>
    <property type="evidence" value="ECO:0007669"/>
    <property type="project" value="UniProtKB-KW"/>
</dbReference>
<dbReference type="InterPro" id="IPR050266">
    <property type="entry name" value="AB_hydrolase_sf"/>
</dbReference>
<dbReference type="OrthoDB" id="27092at2"/>
<dbReference type="InterPro" id="IPR029058">
    <property type="entry name" value="AB_hydrolase_fold"/>
</dbReference>
<dbReference type="EMBL" id="SJJZ01000004">
    <property type="protein sequence ID" value="TCC04271.1"/>
    <property type="molecule type" value="Genomic_DNA"/>
</dbReference>
<dbReference type="InterPro" id="IPR000073">
    <property type="entry name" value="AB_hydrolase_1"/>
</dbReference>
<evidence type="ECO:0000313" key="2">
    <source>
        <dbReference type="EMBL" id="TCC04271.1"/>
    </source>
</evidence>
<comment type="caution">
    <text evidence="2">The sequence shown here is derived from an EMBL/GenBank/DDBJ whole genome shotgun (WGS) entry which is preliminary data.</text>
</comment>
<gene>
    <name evidence="2" type="ORF">E0H45_34930</name>
</gene>
<proteinExistence type="predicted"/>
<evidence type="ECO:0000259" key="1">
    <source>
        <dbReference type="Pfam" id="PF12697"/>
    </source>
</evidence>
<dbReference type="AlphaFoldDB" id="A0A4R0H1Q8"/>
<dbReference type="Proteomes" id="UP000292346">
    <property type="component" value="Unassembled WGS sequence"/>
</dbReference>
<reference evidence="2 3" key="1">
    <citation type="submission" date="2019-02" db="EMBL/GenBank/DDBJ databases">
        <title>Kribbella capetownensis sp. nov. and Kribbella speibonae sp. nov., isolated from soil.</title>
        <authorList>
            <person name="Curtis S.M."/>
            <person name="Norton I."/>
            <person name="Everest G.J."/>
            <person name="Meyers P.R."/>
        </authorList>
    </citation>
    <scope>NUCLEOTIDE SEQUENCE [LARGE SCALE GENOMIC DNA]</scope>
    <source>
        <strain evidence="2 3">KCTC 29219</strain>
    </source>
</reference>
<name>A0A4R0H1Q8_9ACTN</name>
<dbReference type="Pfam" id="PF12697">
    <property type="entry name" value="Abhydrolase_6"/>
    <property type="match status" value="1"/>
</dbReference>
<keyword evidence="3" id="KW-1185">Reference proteome</keyword>
<dbReference type="PANTHER" id="PTHR43798">
    <property type="entry name" value="MONOACYLGLYCEROL LIPASE"/>
    <property type="match status" value="1"/>
</dbReference>